<keyword evidence="3" id="KW-0804">Transcription</keyword>
<dbReference type="SUPFAM" id="SSF46894">
    <property type="entry name" value="C-terminal effector domain of the bipartite response regulators"/>
    <property type="match status" value="1"/>
</dbReference>
<feature type="domain" description="HTH luxR-type" evidence="4">
    <location>
        <begin position="185"/>
        <end position="239"/>
    </location>
</feature>
<gene>
    <name evidence="5" type="ORF">BLA60_02385</name>
</gene>
<proteinExistence type="predicted"/>
<dbReference type="Proteomes" id="UP000185696">
    <property type="component" value="Unassembled WGS sequence"/>
</dbReference>
<keyword evidence="2" id="KW-0238">DNA-binding</keyword>
<comment type="caution">
    <text evidence="5">The sequence shown here is derived from an EMBL/GenBank/DDBJ whole genome shotgun (WGS) entry which is preliminary data.</text>
</comment>
<evidence type="ECO:0000256" key="1">
    <source>
        <dbReference type="ARBA" id="ARBA00023015"/>
    </source>
</evidence>
<evidence type="ECO:0000256" key="3">
    <source>
        <dbReference type="ARBA" id="ARBA00023163"/>
    </source>
</evidence>
<dbReference type="InterPro" id="IPR036388">
    <property type="entry name" value="WH-like_DNA-bd_sf"/>
</dbReference>
<dbReference type="PANTHER" id="PTHR43214:SF24">
    <property type="entry name" value="TRANSCRIPTIONAL REGULATORY PROTEIN NARL-RELATED"/>
    <property type="match status" value="1"/>
</dbReference>
<evidence type="ECO:0000259" key="4">
    <source>
        <dbReference type="SMART" id="SM00421"/>
    </source>
</evidence>
<dbReference type="GO" id="GO:0006355">
    <property type="term" value="P:regulation of DNA-templated transcription"/>
    <property type="evidence" value="ECO:0007669"/>
    <property type="project" value="InterPro"/>
</dbReference>
<dbReference type="EMBL" id="MSIF01000001">
    <property type="protein sequence ID" value="OLF14043.1"/>
    <property type="molecule type" value="Genomic_DNA"/>
</dbReference>
<accession>A0A7Z0WRK0</accession>
<dbReference type="InterPro" id="IPR000792">
    <property type="entry name" value="Tscrpt_reg_LuxR_C"/>
</dbReference>
<dbReference type="Gene3D" id="1.10.10.10">
    <property type="entry name" value="Winged helix-like DNA-binding domain superfamily/Winged helix DNA-binding domain"/>
    <property type="match status" value="1"/>
</dbReference>
<keyword evidence="1" id="KW-0805">Transcription regulation</keyword>
<dbReference type="PANTHER" id="PTHR43214">
    <property type="entry name" value="TWO-COMPONENT RESPONSE REGULATOR"/>
    <property type="match status" value="1"/>
</dbReference>
<reference evidence="5 6" key="1">
    <citation type="submission" date="2016-12" db="EMBL/GenBank/DDBJ databases">
        <title>The draft genome sequence of Actinophytocola xinjiangensis.</title>
        <authorList>
            <person name="Wang W."/>
            <person name="Yuan L."/>
        </authorList>
    </citation>
    <scope>NUCLEOTIDE SEQUENCE [LARGE SCALE GENOMIC DNA]</scope>
    <source>
        <strain evidence="5 6">CGMCC 4.4663</strain>
    </source>
</reference>
<dbReference type="InterPro" id="IPR016032">
    <property type="entry name" value="Sig_transdc_resp-reg_C-effctor"/>
</dbReference>
<evidence type="ECO:0000256" key="2">
    <source>
        <dbReference type="ARBA" id="ARBA00023125"/>
    </source>
</evidence>
<keyword evidence="6" id="KW-1185">Reference proteome</keyword>
<dbReference type="InterPro" id="IPR039420">
    <property type="entry name" value="WalR-like"/>
</dbReference>
<sequence>MPVTTTPLTEPGDELEQALLSARALVDAAITNHRRQVSSPPIVELPADDEAVAATVRRLVALTRRELLCVPSPARYPERDSALALAELGRLPLRGITVRMLCAPTTTSTEAGAAFVASAVAVGIDARVSESPLPELLMADDRVALVRPDPGPATVTYAPSILHTLRALFTGTWQAARPPLDAPAGDRLTREILDCLNAGHKDDAAARKLGLSVRTYRRHVAEILRDMGAESRFQAGVRAAQLRLLAAQPNAPSTWSTAPLT</sequence>
<dbReference type="SMART" id="SM00421">
    <property type="entry name" value="HTH_LUXR"/>
    <property type="match status" value="1"/>
</dbReference>
<name>A0A7Z0WRK0_9PSEU</name>
<dbReference type="AlphaFoldDB" id="A0A7Z0WRK0"/>
<protein>
    <recommendedName>
        <fullName evidence="4">HTH luxR-type domain-containing protein</fullName>
    </recommendedName>
</protein>
<evidence type="ECO:0000313" key="5">
    <source>
        <dbReference type="EMBL" id="OLF14043.1"/>
    </source>
</evidence>
<organism evidence="5 6">
    <name type="scientific">Actinophytocola xinjiangensis</name>
    <dbReference type="NCBI Taxonomy" id="485602"/>
    <lineage>
        <taxon>Bacteria</taxon>
        <taxon>Bacillati</taxon>
        <taxon>Actinomycetota</taxon>
        <taxon>Actinomycetes</taxon>
        <taxon>Pseudonocardiales</taxon>
        <taxon>Pseudonocardiaceae</taxon>
    </lineage>
</organism>
<evidence type="ECO:0000313" key="6">
    <source>
        <dbReference type="Proteomes" id="UP000185696"/>
    </source>
</evidence>
<dbReference type="GO" id="GO:0003677">
    <property type="term" value="F:DNA binding"/>
    <property type="evidence" value="ECO:0007669"/>
    <property type="project" value="UniProtKB-KW"/>
</dbReference>